<comment type="caution">
    <text evidence="4">The sequence shown here is derived from an EMBL/GenBank/DDBJ whole genome shotgun (WGS) entry which is preliminary data.</text>
</comment>
<name>A0A062UML3_9PROT</name>
<feature type="chain" id="PRO_5001618440" description="Aminotransferase class V domain-containing protein" evidence="2">
    <location>
        <begin position="20"/>
        <end position="420"/>
    </location>
</feature>
<dbReference type="InterPro" id="IPR015424">
    <property type="entry name" value="PyrdxlP-dep_Trfase"/>
</dbReference>
<dbReference type="PROSITE" id="PS51257">
    <property type="entry name" value="PROKAR_LIPOPROTEIN"/>
    <property type="match status" value="1"/>
</dbReference>
<protein>
    <recommendedName>
        <fullName evidence="3">Aminotransferase class V domain-containing protein</fullName>
    </recommendedName>
</protein>
<sequence>MIMLLSRRNYLLLSAAALAGSASCKSASALETPLPTARKSDVKLPDRNDFRLGDTVYLDAGSQHPISNMARASLEAYTDHRQTLAPDDDYSLNSDAAIEKFARLVNADPDEITFVQSTTTGEQMIIRSLGLPEKGAKVVTDTLHFFGSFPLYEELEKQGCDVTWVYAKDGRIDMADMDKAITPGTRLVSLSLVSTLNGFEHDLKAVCDLAHSRGALVYADIIHAAGCVPVDLHASGVDFACCASYKWLMGDFGLGFIYARRNAMKHLQRTNYGYYGISQFTSHVYPYDTPGDTVADYAFADDAAGWFALGTYSHTTVAMLNAALDLILDLGVETIQNHAIGLTTRLKEGLLSRGYNLITPPEATTPLVACAYEGARENLKEPMKKAGIVTTLSTNRFRPSVSIFNTEDDVDMFLETVGTA</sequence>
<evidence type="ECO:0000313" key="4">
    <source>
        <dbReference type="EMBL" id="KCZ57355.1"/>
    </source>
</evidence>
<evidence type="ECO:0000256" key="1">
    <source>
        <dbReference type="ARBA" id="ARBA00022898"/>
    </source>
</evidence>
<dbReference type="SUPFAM" id="SSF53383">
    <property type="entry name" value="PLP-dependent transferases"/>
    <property type="match status" value="1"/>
</dbReference>
<accession>A0A062UML3</accession>
<dbReference type="InterPro" id="IPR015421">
    <property type="entry name" value="PyrdxlP-dep_Trfase_major"/>
</dbReference>
<evidence type="ECO:0000259" key="3">
    <source>
        <dbReference type="Pfam" id="PF00266"/>
    </source>
</evidence>
<dbReference type="AlphaFoldDB" id="A0A062UML3"/>
<gene>
    <name evidence="4" type="ORF">HY29_01110</name>
</gene>
<keyword evidence="5" id="KW-1185">Reference proteome</keyword>
<dbReference type="Pfam" id="PF00266">
    <property type="entry name" value="Aminotran_5"/>
    <property type="match status" value="1"/>
</dbReference>
<dbReference type="Proteomes" id="UP000027037">
    <property type="component" value="Unassembled WGS sequence"/>
</dbReference>
<dbReference type="PANTHER" id="PTHR43586">
    <property type="entry name" value="CYSTEINE DESULFURASE"/>
    <property type="match status" value="1"/>
</dbReference>
<dbReference type="InterPro" id="IPR015422">
    <property type="entry name" value="PyrdxlP-dep_Trfase_small"/>
</dbReference>
<dbReference type="EMBL" id="AWFF01000001">
    <property type="protein sequence ID" value="KCZ57355.1"/>
    <property type="molecule type" value="Genomic_DNA"/>
</dbReference>
<feature type="domain" description="Aminotransferase class V" evidence="3">
    <location>
        <begin position="80"/>
        <end position="376"/>
    </location>
</feature>
<evidence type="ECO:0000313" key="5">
    <source>
        <dbReference type="Proteomes" id="UP000027037"/>
    </source>
</evidence>
<organism evidence="4 5">
    <name type="scientific">Hyphomonas beringensis</name>
    <dbReference type="NCBI Taxonomy" id="1280946"/>
    <lineage>
        <taxon>Bacteria</taxon>
        <taxon>Pseudomonadati</taxon>
        <taxon>Pseudomonadota</taxon>
        <taxon>Alphaproteobacteria</taxon>
        <taxon>Hyphomonadales</taxon>
        <taxon>Hyphomonadaceae</taxon>
        <taxon>Hyphomonas</taxon>
    </lineage>
</organism>
<dbReference type="Gene3D" id="3.90.1150.10">
    <property type="entry name" value="Aspartate Aminotransferase, domain 1"/>
    <property type="match status" value="1"/>
</dbReference>
<keyword evidence="1" id="KW-0663">Pyridoxal phosphate</keyword>
<reference evidence="4 5" key="1">
    <citation type="journal article" date="2014" name="Antonie Van Leeuwenhoek">
        <title>Hyphomonas beringensis sp. nov. and Hyphomonas chukchiensis sp. nov., isolated from surface seawater of the Bering Sea and Chukchi Sea.</title>
        <authorList>
            <person name="Li C."/>
            <person name="Lai Q."/>
            <person name="Li G."/>
            <person name="Dong C."/>
            <person name="Wang J."/>
            <person name="Liao Y."/>
            <person name="Shao Z."/>
        </authorList>
    </citation>
    <scope>NUCLEOTIDE SEQUENCE [LARGE SCALE GENOMIC DNA]</scope>
    <source>
        <strain evidence="4 5">25B14_1</strain>
    </source>
</reference>
<dbReference type="InterPro" id="IPR000192">
    <property type="entry name" value="Aminotrans_V_dom"/>
</dbReference>
<evidence type="ECO:0000256" key="2">
    <source>
        <dbReference type="SAM" id="SignalP"/>
    </source>
</evidence>
<dbReference type="eggNOG" id="COG0520">
    <property type="taxonomic scope" value="Bacteria"/>
</dbReference>
<proteinExistence type="predicted"/>
<keyword evidence="2" id="KW-0732">Signal</keyword>
<dbReference type="PANTHER" id="PTHR43586:SF8">
    <property type="entry name" value="CYSTEINE DESULFURASE 1, CHLOROPLASTIC"/>
    <property type="match status" value="1"/>
</dbReference>
<dbReference type="Gene3D" id="3.40.640.10">
    <property type="entry name" value="Type I PLP-dependent aspartate aminotransferase-like (Major domain)"/>
    <property type="match status" value="1"/>
</dbReference>
<dbReference type="PATRIC" id="fig|1280946.3.peg.214"/>
<feature type="signal peptide" evidence="2">
    <location>
        <begin position="1"/>
        <end position="19"/>
    </location>
</feature>
<dbReference type="STRING" id="1280946.HY29_01110"/>